<feature type="domain" description="BZIP" evidence="8">
    <location>
        <begin position="185"/>
        <end position="235"/>
    </location>
</feature>
<dbReference type="EMBL" id="CM007387">
    <property type="protein sequence ID" value="ONK64979.1"/>
    <property type="molecule type" value="Genomic_DNA"/>
</dbReference>
<evidence type="ECO:0000256" key="4">
    <source>
        <dbReference type="ARBA" id="ARBA00023163"/>
    </source>
</evidence>
<feature type="compositionally biased region" description="Polar residues" evidence="7">
    <location>
        <begin position="105"/>
        <end position="128"/>
    </location>
</feature>
<dbReference type="Proteomes" id="UP000243459">
    <property type="component" value="Chromosome 7"/>
</dbReference>
<keyword evidence="4" id="KW-0804">Transcription</keyword>
<dbReference type="Pfam" id="PF00170">
    <property type="entry name" value="bZIP_1"/>
    <property type="match status" value="1"/>
</dbReference>
<dbReference type="Gramene" id="ONK64979">
    <property type="protein sequence ID" value="ONK64979"/>
    <property type="gene ID" value="A4U43_C07F32150"/>
</dbReference>
<evidence type="ECO:0000256" key="7">
    <source>
        <dbReference type="SAM" id="MobiDB-lite"/>
    </source>
</evidence>
<keyword evidence="3" id="KW-0238">DNA-binding</keyword>
<dbReference type="PROSITE" id="PS50217">
    <property type="entry name" value="BZIP"/>
    <property type="match status" value="1"/>
</dbReference>
<keyword evidence="5" id="KW-0539">Nucleus</keyword>
<gene>
    <name evidence="9" type="ORF">A4U43_C07F32150</name>
</gene>
<feature type="coiled-coil region" evidence="6">
    <location>
        <begin position="203"/>
        <end position="230"/>
    </location>
</feature>
<proteinExistence type="predicted"/>
<dbReference type="SMART" id="SM00338">
    <property type="entry name" value="BRLZ"/>
    <property type="match status" value="1"/>
</dbReference>
<dbReference type="InterPro" id="IPR046347">
    <property type="entry name" value="bZIP_sf"/>
</dbReference>
<dbReference type="CDD" id="cd14702">
    <property type="entry name" value="bZIP_plant_GBF1"/>
    <property type="match status" value="1"/>
</dbReference>
<keyword evidence="6" id="KW-0175">Coiled coil</keyword>
<dbReference type="SUPFAM" id="SSF57959">
    <property type="entry name" value="Leucine zipper domain"/>
    <property type="match status" value="1"/>
</dbReference>
<evidence type="ECO:0000313" key="9">
    <source>
        <dbReference type="EMBL" id="ONK64979.1"/>
    </source>
</evidence>
<evidence type="ECO:0000256" key="3">
    <source>
        <dbReference type="ARBA" id="ARBA00023125"/>
    </source>
</evidence>
<dbReference type="FunFam" id="1.20.5.170:FF:000020">
    <property type="entry name" value="BZIP transcription factor"/>
    <property type="match status" value="1"/>
</dbReference>
<comment type="subcellular location">
    <subcellularLocation>
        <location evidence="1">Nucleus</location>
    </subcellularLocation>
</comment>
<dbReference type="InterPro" id="IPR004827">
    <property type="entry name" value="bZIP"/>
</dbReference>
<reference evidence="10" key="1">
    <citation type="journal article" date="2017" name="Nat. Commun.">
        <title>The asparagus genome sheds light on the origin and evolution of a young Y chromosome.</title>
        <authorList>
            <person name="Harkess A."/>
            <person name="Zhou J."/>
            <person name="Xu C."/>
            <person name="Bowers J.E."/>
            <person name="Van der Hulst R."/>
            <person name="Ayyampalayam S."/>
            <person name="Mercati F."/>
            <person name="Riccardi P."/>
            <person name="McKain M.R."/>
            <person name="Kakrana A."/>
            <person name="Tang H."/>
            <person name="Ray J."/>
            <person name="Groenendijk J."/>
            <person name="Arikit S."/>
            <person name="Mathioni S.M."/>
            <person name="Nakano M."/>
            <person name="Shan H."/>
            <person name="Telgmann-Rauber A."/>
            <person name="Kanno A."/>
            <person name="Yue Z."/>
            <person name="Chen H."/>
            <person name="Li W."/>
            <person name="Chen Y."/>
            <person name="Xu X."/>
            <person name="Zhang Y."/>
            <person name="Luo S."/>
            <person name="Chen H."/>
            <person name="Gao J."/>
            <person name="Mao Z."/>
            <person name="Pires J.C."/>
            <person name="Luo M."/>
            <person name="Kudrna D."/>
            <person name="Wing R.A."/>
            <person name="Meyers B.C."/>
            <person name="Yi K."/>
            <person name="Kong H."/>
            <person name="Lavrijsen P."/>
            <person name="Sunseri F."/>
            <person name="Falavigna A."/>
            <person name="Ye Y."/>
            <person name="Leebens-Mack J.H."/>
            <person name="Chen G."/>
        </authorList>
    </citation>
    <scope>NUCLEOTIDE SEQUENCE [LARGE SCALE GENOMIC DNA]</scope>
    <source>
        <strain evidence="10">cv. DH0086</strain>
    </source>
</reference>
<dbReference type="PANTHER" id="PTHR46408:SF10">
    <property type="entry name" value="BASIC LEUCINE ZIPPER 63"/>
    <property type="match status" value="1"/>
</dbReference>
<evidence type="ECO:0000256" key="1">
    <source>
        <dbReference type="ARBA" id="ARBA00004123"/>
    </source>
</evidence>
<dbReference type="InterPro" id="IPR020983">
    <property type="entry name" value="Basic_leucine-zipper_C"/>
</dbReference>
<dbReference type="InterPro" id="IPR045314">
    <property type="entry name" value="bZIP_plant_GBF1"/>
</dbReference>
<accession>A0A5P1EJL0</accession>
<protein>
    <recommendedName>
        <fullName evidence="8">BZIP domain-containing protein</fullName>
    </recommendedName>
</protein>
<dbReference type="PROSITE" id="PS00036">
    <property type="entry name" value="BZIP_BASIC"/>
    <property type="match status" value="1"/>
</dbReference>
<sequence>MNRSPSEWFFEKFLEEEAAVAKSPNLNPNPDPGPNPNNPCPSSVVSSNFDDEIVEIKKPQISAVGSVPPSTSSDPTAEVDPKEYAAMLKQKLDLYCHAVAVARNSGIQPQDSSVPESQSPVSDSSQLRPQAPLSGGGSSGIPAIPILQNSGVQARPVTSGSSREQSDDDDLEGETEMTDNMDPADVKRARRMLSNRESARRSRRRKQAHLSELDAQVSQLRGENSALLKRLTDINLKYNEAAVDNRILKADVETLRAKVKMAEDGVKRVTGASMFPTMSDMSSISMPFSASPSEATSDAAVPIHDDPNLFFPGPTHDHRRVNPNLPDIASTSLNAPSMQRVASLEHLQNRICGTPGSCGSGSWDSAGWDPEISNSKNHK</sequence>
<keyword evidence="10" id="KW-1185">Reference proteome</keyword>
<feature type="region of interest" description="Disordered" evidence="7">
    <location>
        <begin position="105"/>
        <end position="186"/>
    </location>
</feature>
<dbReference type="PANTHER" id="PTHR46408">
    <property type="entry name" value="BASIC LEUCINE ZIPPER 63"/>
    <property type="match status" value="1"/>
</dbReference>
<dbReference type="Gene3D" id="1.20.5.170">
    <property type="match status" value="1"/>
</dbReference>
<feature type="compositionally biased region" description="Pro residues" evidence="7">
    <location>
        <begin position="27"/>
        <end position="39"/>
    </location>
</feature>
<evidence type="ECO:0000256" key="5">
    <source>
        <dbReference type="ARBA" id="ARBA00023242"/>
    </source>
</evidence>
<evidence type="ECO:0000256" key="2">
    <source>
        <dbReference type="ARBA" id="ARBA00023015"/>
    </source>
</evidence>
<organism evidence="9 10">
    <name type="scientific">Asparagus officinalis</name>
    <name type="common">Garden asparagus</name>
    <dbReference type="NCBI Taxonomy" id="4686"/>
    <lineage>
        <taxon>Eukaryota</taxon>
        <taxon>Viridiplantae</taxon>
        <taxon>Streptophyta</taxon>
        <taxon>Embryophyta</taxon>
        <taxon>Tracheophyta</taxon>
        <taxon>Spermatophyta</taxon>
        <taxon>Magnoliopsida</taxon>
        <taxon>Liliopsida</taxon>
        <taxon>Asparagales</taxon>
        <taxon>Asparagaceae</taxon>
        <taxon>Asparagoideae</taxon>
        <taxon>Asparagus</taxon>
    </lineage>
</organism>
<evidence type="ECO:0000259" key="8">
    <source>
        <dbReference type="PROSITE" id="PS50217"/>
    </source>
</evidence>
<keyword evidence="2" id="KW-0805">Transcription regulation</keyword>
<dbReference type="OMA" id="WDSETTH"/>
<feature type="region of interest" description="Disordered" evidence="7">
    <location>
        <begin position="21"/>
        <end position="79"/>
    </location>
</feature>
<feature type="compositionally biased region" description="Polar residues" evidence="7">
    <location>
        <begin position="148"/>
        <end position="163"/>
    </location>
</feature>
<dbReference type="GO" id="GO:0005634">
    <property type="term" value="C:nucleus"/>
    <property type="evidence" value="ECO:0007669"/>
    <property type="project" value="UniProtKB-SubCell"/>
</dbReference>
<feature type="region of interest" description="Disordered" evidence="7">
    <location>
        <begin position="355"/>
        <end position="379"/>
    </location>
</feature>
<feature type="compositionally biased region" description="Acidic residues" evidence="7">
    <location>
        <begin position="166"/>
        <end position="179"/>
    </location>
</feature>
<evidence type="ECO:0000313" key="10">
    <source>
        <dbReference type="Proteomes" id="UP000243459"/>
    </source>
</evidence>
<dbReference type="Pfam" id="PF12498">
    <property type="entry name" value="bZIP_C"/>
    <property type="match status" value="1"/>
</dbReference>
<name>A0A5P1EJL0_ASPOF</name>
<dbReference type="GO" id="GO:0003677">
    <property type="term" value="F:DNA binding"/>
    <property type="evidence" value="ECO:0007669"/>
    <property type="project" value="UniProtKB-KW"/>
</dbReference>
<evidence type="ECO:0000256" key="6">
    <source>
        <dbReference type="SAM" id="Coils"/>
    </source>
</evidence>
<dbReference type="OrthoDB" id="664875at2759"/>
<dbReference type="AlphaFoldDB" id="A0A5P1EJL0"/>
<dbReference type="GO" id="GO:0003700">
    <property type="term" value="F:DNA-binding transcription factor activity"/>
    <property type="evidence" value="ECO:0007669"/>
    <property type="project" value="InterPro"/>
</dbReference>